<evidence type="ECO:0000313" key="9">
    <source>
        <dbReference type="EMBL" id="MDP9802256.1"/>
    </source>
</evidence>
<keyword evidence="4 7" id="KW-0732">Signal</keyword>
<dbReference type="Gene3D" id="3.30.1120.10">
    <property type="match status" value="1"/>
</dbReference>
<accession>A0ABD5AIB2</accession>
<dbReference type="PANTHER" id="PTHR42693">
    <property type="entry name" value="ARYLSULFATASE FAMILY MEMBER"/>
    <property type="match status" value="1"/>
</dbReference>
<evidence type="ECO:0000256" key="7">
    <source>
        <dbReference type="SAM" id="SignalP"/>
    </source>
</evidence>
<reference evidence="9 10" key="1">
    <citation type="submission" date="2023-07" db="EMBL/GenBank/DDBJ databases">
        <title>Sorghum-associated microbial communities from plants grown in Nebraska, USA.</title>
        <authorList>
            <person name="Schachtman D."/>
        </authorList>
    </citation>
    <scope>NUCLEOTIDE SEQUENCE [LARGE SCALE GENOMIC DNA]</scope>
    <source>
        <strain evidence="9 10">CC146</strain>
    </source>
</reference>
<evidence type="ECO:0000256" key="1">
    <source>
        <dbReference type="ARBA" id="ARBA00001913"/>
    </source>
</evidence>
<dbReference type="CDD" id="cd16142">
    <property type="entry name" value="ARS_like"/>
    <property type="match status" value="1"/>
</dbReference>
<dbReference type="InterPro" id="IPR050738">
    <property type="entry name" value="Sulfatase"/>
</dbReference>
<dbReference type="AlphaFoldDB" id="A0ABD5AIB2"/>
<dbReference type="InterPro" id="IPR000917">
    <property type="entry name" value="Sulfatase_N"/>
</dbReference>
<dbReference type="EMBL" id="JAUSQP010000001">
    <property type="protein sequence ID" value="MDP9802256.1"/>
    <property type="molecule type" value="Genomic_DNA"/>
</dbReference>
<evidence type="ECO:0000256" key="3">
    <source>
        <dbReference type="ARBA" id="ARBA00022723"/>
    </source>
</evidence>
<organism evidence="9 10">
    <name type="scientific">Acinetobacter calcoaceticus</name>
    <dbReference type="NCBI Taxonomy" id="471"/>
    <lineage>
        <taxon>Bacteria</taxon>
        <taxon>Pseudomonadati</taxon>
        <taxon>Pseudomonadota</taxon>
        <taxon>Gammaproteobacteria</taxon>
        <taxon>Moraxellales</taxon>
        <taxon>Moraxellaceae</taxon>
        <taxon>Acinetobacter</taxon>
        <taxon>Acinetobacter calcoaceticus/baumannii complex</taxon>
    </lineage>
</organism>
<dbReference type="Gene3D" id="3.40.720.10">
    <property type="entry name" value="Alkaline Phosphatase, subunit A"/>
    <property type="match status" value="1"/>
</dbReference>
<keyword evidence="3" id="KW-0479">Metal-binding</keyword>
<dbReference type="EC" id="3.1.6.1" evidence="9"/>
<proteinExistence type="inferred from homology"/>
<feature type="signal peptide" evidence="7">
    <location>
        <begin position="1"/>
        <end position="23"/>
    </location>
</feature>
<dbReference type="GO" id="GO:0046872">
    <property type="term" value="F:metal ion binding"/>
    <property type="evidence" value="ECO:0007669"/>
    <property type="project" value="UniProtKB-KW"/>
</dbReference>
<keyword evidence="6" id="KW-0106">Calcium</keyword>
<dbReference type="SUPFAM" id="SSF53649">
    <property type="entry name" value="Alkaline phosphatase-like"/>
    <property type="match status" value="1"/>
</dbReference>
<dbReference type="GO" id="GO:0004065">
    <property type="term" value="F:arylsulfatase activity"/>
    <property type="evidence" value="ECO:0007669"/>
    <property type="project" value="UniProtKB-EC"/>
</dbReference>
<comment type="similarity">
    <text evidence="2">Belongs to the sulfatase family.</text>
</comment>
<dbReference type="InterPro" id="IPR017850">
    <property type="entry name" value="Alkaline_phosphatase_core_sf"/>
</dbReference>
<evidence type="ECO:0000259" key="8">
    <source>
        <dbReference type="Pfam" id="PF00884"/>
    </source>
</evidence>
<sequence length="540" mass="59766">MPLTTKLRMSTALISAFALSALAQNINAQTTAMTDDTFLAQTKTEHPNQEPSITRAKQESSAQQRLNVLKQRFGHSPNIIVILLDDVGWGDLGVYGGGVSTGAATPNMDRMAKDGLQLMNAYSQPSCTPTRASILTGQLPIRTGLLRPMLPGEGAHERGINPNTTLPQKLKDAGYVTQAIGKWHLGSTKEAQPQNVGFDHYYGILTSSDDYTAWREPWRNPELMLDPARKKWAAEGEIMAIVEASKGQEAKAVFPIDNDSIRLVDEKLTDKAISFINDSKNSNKPFFLYMGARCCHNDNYPHPDFVGKSLAKYPYKDALVEIDYRIGQIRKALEKSGQSENTLIILASDNGPFTEAFPDTGVTPFRGAKATSFEGGVRVPGIAFWPGVIKPGRISEGLFDLTDIYATALGLAGATNSMPSDRYMDTIDQSSFLVADDGKSRRRVQYYWANDNFMGVRIAEYKLLVKEQSFNIPDTWPQASPFQGTAQPLLYGGKIFNLLIDPKEEHAMAPLKQPQIPVLKEAVMRHLETMKRYKTPVPFR</sequence>
<dbReference type="RefSeq" id="WP_092705912.1">
    <property type="nucleotide sequence ID" value="NZ_JAUSQP010000001.1"/>
</dbReference>
<evidence type="ECO:0000256" key="5">
    <source>
        <dbReference type="ARBA" id="ARBA00022801"/>
    </source>
</evidence>
<gene>
    <name evidence="9" type="ORF">J2771_000510</name>
</gene>
<comment type="cofactor">
    <cofactor evidence="1">
        <name>Ca(2+)</name>
        <dbReference type="ChEBI" id="CHEBI:29108"/>
    </cofactor>
</comment>
<dbReference type="InterPro" id="IPR024607">
    <property type="entry name" value="Sulfatase_CS"/>
</dbReference>
<evidence type="ECO:0000256" key="4">
    <source>
        <dbReference type="ARBA" id="ARBA00022729"/>
    </source>
</evidence>
<protein>
    <submittedName>
        <fullName evidence="9">Arylsulfatase</fullName>
        <ecNumber evidence="9">3.1.6.1</ecNumber>
    </submittedName>
</protein>
<evidence type="ECO:0000256" key="6">
    <source>
        <dbReference type="ARBA" id="ARBA00022837"/>
    </source>
</evidence>
<comment type="caution">
    <text evidence="9">The sequence shown here is derived from an EMBL/GenBank/DDBJ whole genome shotgun (WGS) entry which is preliminary data.</text>
</comment>
<evidence type="ECO:0000313" key="10">
    <source>
        <dbReference type="Proteomes" id="UP001240164"/>
    </source>
</evidence>
<dbReference type="Pfam" id="PF00884">
    <property type="entry name" value="Sulfatase"/>
    <property type="match status" value="1"/>
</dbReference>
<name>A0ABD5AIB2_ACICA</name>
<dbReference type="PROSITE" id="PS00149">
    <property type="entry name" value="SULFATASE_2"/>
    <property type="match status" value="1"/>
</dbReference>
<feature type="domain" description="Sulfatase N-terminal" evidence="8">
    <location>
        <begin position="77"/>
        <end position="414"/>
    </location>
</feature>
<dbReference type="PANTHER" id="PTHR42693:SF42">
    <property type="entry name" value="ARYLSULFATASE G"/>
    <property type="match status" value="1"/>
</dbReference>
<keyword evidence="5 9" id="KW-0378">Hydrolase</keyword>
<dbReference type="PROSITE" id="PS00523">
    <property type="entry name" value="SULFATASE_1"/>
    <property type="match status" value="1"/>
</dbReference>
<feature type="chain" id="PRO_5044747544" evidence="7">
    <location>
        <begin position="24"/>
        <end position="540"/>
    </location>
</feature>
<evidence type="ECO:0000256" key="2">
    <source>
        <dbReference type="ARBA" id="ARBA00008779"/>
    </source>
</evidence>
<dbReference type="Proteomes" id="UP001240164">
    <property type="component" value="Unassembled WGS sequence"/>
</dbReference>